<dbReference type="Proteomes" id="UP000603463">
    <property type="component" value="Unassembled WGS sequence"/>
</dbReference>
<evidence type="ECO:0000313" key="5">
    <source>
        <dbReference type="EMBL" id="NKW44480.1"/>
    </source>
</evidence>
<dbReference type="Proteomes" id="UP000808906">
    <property type="component" value="Unassembled WGS sequence"/>
</dbReference>
<evidence type="ECO:0000313" key="6">
    <source>
        <dbReference type="Proteomes" id="UP000603463"/>
    </source>
</evidence>
<accession>A0A9Q5A1G7</accession>
<comment type="caution">
    <text evidence="3">The sequence shown here is derived from an EMBL/GenBank/DDBJ whole genome shotgun (WGS) entry which is preliminary data.</text>
</comment>
<evidence type="ECO:0000313" key="2">
    <source>
        <dbReference type="EMBL" id="NKT78021.1"/>
    </source>
</evidence>
<dbReference type="RefSeq" id="WP_205915125.1">
    <property type="nucleotide sequence ID" value="NZ_CP095478.1"/>
</dbReference>
<name>A0A9Q5A1G7_RHOHA</name>
<dbReference type="EMBL" id="WVDC01000023">
    <property type="protein sequence ID" value="NKW44480.1"/>
    <property type="molecule type" value="Genomic_DNA"/>
</dbReference>
<evidence type="ECO:0000313" key="1">
    <source>
        <dbReference type="EMBL" id="MBM4568914.1"/>
    </source>
</evidence>
<dbReference type="Gene3D" id="1.25.40.10">
    <property type="entry name" value="Tetratricopeptide repeat domain"/>
    <property type="match status" value="1"/>
</dbReference>
<dbReference type="EMBL" id="WVBC01000023">
    <property type="protein sequence ID" value="NKT78021.1"/>
    <property type="molecule type" value="Genomic_DNA"/>
</dbReference>
<dbReference type="Proteomes" id="UP000608063">
    <property type="component" value="Unassembled WGS sequence"/>
</dbReference>
<sequence length="113" mass="12258">MSEMSNGAMADMSELLGRSSLGTRGARQLRARVPAEHADLVRKISDLLELADSGSVTALLDLAGLYRKVGDDRKAEECYRRVAAYSLTKVGEIHEEHGDAAGAKQWKARADTL</sequence>
<evidence type="ECO:0008006" key="7">
    <source>
        <dbReference type="Google" id="ProtNLM"/>
    </source>
</evidence>
<dbReference type="SUPFAM" id="SSF81901">
    <property type="entry name" value="HCP-like"/>
    <property type="match status" value="1"/>
</dbReference>
<evidence type="ECO:0000313" key="3">
    <source>
        <dbReference type="EMBL" id="NKT78038.1"/>
    </source>
</evidence>
<evidence type="ECO:0000313" key="4">
    <source>
        <dbReference type="EMBL" id="NKT78041.1"/>
    </source>
</evidence>
<reference evidence="3" key="2">
    <citation type="journal article" date="2020" name="Environ. Microbiol.">
        <title>The novel and transferable erm(51) gene confers Macrolides, Lincosamides, and Streptogramins B (MLSB) resistance to clonal Rhodococcus equi in the environment.</title>
        <authorList>
            <person name="Huber L."/>
            <person name="Giguere S."/>
            <person name="Slovis N.M."/>
            <person name="Alvarez-Narvaez S."/>
            <person name="Hart K.A."/>
            <person name="Greiter M."/>
            <person name="Morris E.R.A."/>
            <person name="Cohen N.D."/>
        </authorList>
    </citation>
    <scope>NUCLEOTIDE SEQUENCE</scope>
    <source>
        <strain evidence="3">Lh_116_1</strain>
        <strain evidence="5">Lh_16_1</strain>
    </source>
</reference>
<dbReference type="EMBL" id="WVBC01000023">
    <property type="protein sequence ID" value="NKT78038.1"/>
    <property type="molecule type" value="Genomic_DNA"/>
</dbReference>
<reference evidence="1" key="1">
    <citation type="submission" date="2019-11" db="EMBL/GenBank/DDBJ databases">
        <title>Spread of Macrolides and rifampicin resistant Rhodococcus equi in clinical isolates in the USA.</title>
        <authorList>
            <person name="Alvarez-Narvaez S."/>
            <person name="Huber L."/>
            <person name="Cohen N.D."/>
            <person name="Slovis N."/>
            <person name="Greiter M."/>
            <person name="Giguere S."/>
            <person name="Hart K."/>
        </authorList>
    </citation>
    <scope>NUCLEOTIDE SEQUENCE</scope>
    <source>
        <strain evidence="1">Lh_17</strain>
    </source>
</reference>
<dbReference type="AlphaFoldDB" id="A0A9Q5A1G7"/>
<proteinExistence type="predicted"/>
<dbReference type="EMBL" id="WVBC01000023">
    <property type="protein sequence ID" value="NKT78041.1"/>
    <property type="molecule type" value="Genomic_DNA"/>
</dbReference>
<dbReference type="EMBL" id="WUXR01000029">
    <property type="protein sequence ID" value="MBM4568914.1"/>
    <property type="molecule type" value="Genomic_DNA"/>
</dbReference>
<dbReference type="InterPro" id="IPR011990">
    <property type="entry name" value="TPR-like_helical_dom_sf"/>
</dbReference>
<gene>
    <name evidence="1" type="ORF">GS441_26990</name>
    <name evidence="2" type="ORF">GS882_07795</name>
    <name evidence="3" type="ORF">GS882_07885</name>
    <name evidence="4" type="ORF">GS882_07900</name>
    <name evidence="5" type="ORF">GS947_23735</name>
</gene>
<protein>
    <recommendedName>
        <fullName evidence="7">Tetratricopeptide repeat protein</fullName>
    </recommendedName>
</protein>
<organism evidence="3 6">
    <name type="scientific">Rhodococcus hoagii</name>
    <name type="common">Corynebacterium equii</name>
    <dbReference type="NCBI Taxonomy" id="43767"/>
    <lineage>
        <taxon>Bacteria</taxon>
        <taxon>Bacillati</taxon>
        <taxon>Actinomycetota</taxon>
        <taxon>Actinomycetes</taxon>
        <taxon>Mycobacteriales</taxon>
        <taxon>Nocardiaceae</taxon>
        <taxon>Prescottella</taxon>
    </lineage>
</organism>